<evidence type="ECO:0000313" key="16">
    <source>
        <dbReference type="Proteomes" id="UP000654279"/>
    </source>
</evidence>
<comment type="catalytic activity">
    <reaction evidence="12">
        <text>tRNA(Asp) + L-aspartate + ATP = L-aspartyl-tRNA(Asp) + AMP + diphosphate</text>
        <dbReference type="Rhea" id="RHEA:19649"/>
        <dbReference type="Rhea" id="RHEA-COMP:9660"/>
        <dbReference type="Rhea" id="RHEA-COMP:9678"/>
        <dbReference type="ChEBI" id="CHEBI:29991"/>
        <dbReference type="ChEBI" id="CHEBI:30616"/>
        <dbReference type="ChEBI" id="CHEBI:33019"/>
        <dbReference type="ChEBI" id="CHEBI:78442"/>
        <dbReference type="ChEBI" id="CHEBI:78516"/>
        <dbReference type="ChEBI" id="CHEBI:456215"/>
        <dbReference type="EC" id="6.1.1.12"/>
    </reaction>
</comment>
<keyword evidence="4 13" id="KW-0436">Ligase</keyword>
<dbReference type="Proteomes" id="UP000654279">
    <property type="component" value="Unassembled WGS sequence"/>
</dbReference>
<keyword evidence="8 12" id="KW-0030">Aminoacyl-tRNA synthetase</keyword>
<feature type="binding site" evidence="12">
    <location>
        <position position="491"/>
    </location>
    <ligand>
        <name>L-aspartate</name>
        <dbReference type="ChEBI" id="CHEBI:29991"/>
    </ligand>
</feature>
<comment type="subcellular location">
    <subcellularLocation>
        <location evidence="12">Cytoplasm</location>
    </subcellularLocation>
</comment>
<evidence type="ECO:0000256" key="8">
    <source>
        <dbReference type="ARBA" id="ARBA00023146"/>
    </source>
</evidence>
<dbReference type="EC" id="6.1.1.12" evidence="12"/>
<comment type="caution">
    <text evidence="12">Lacks conserved residue(s) required for the propagation of feature annotation.</text>
</comment>
<dbReference type="InterPro" id="IPR002312">
    <property type="entry name" value="Asp/Asn-tRNA-synth_IIb"/>
</dbReference>
<dbReference type="NCBIfam" id="NF001750">
    <property type="entry name" value="PRK00476.1"/>
    <property type="match status" value="1"/>
</dbReference>
<keyword evidence="12" id="KW-0963">Cytoplasm</keyword>
<feature type="binding site" evidence="12">
    <location>
        <begin position="222"/>
        <end position="224"/>
    </location>
    <ligand>
        <name>ATP</name>
        <dbReference type="ChEBI" id="CHEBI:30616"/>
    </ligand>
</feature>
<evidence type="ECO:0000256" key="2">
    <source>
        <dbReference type="ARBA" id="ARBA00010757"/>
    </source>
</evidence>
<comment type="similarity">
    <text evidence="2 13">Belongs to the GatC family.</text>
</comment>
<keyword evidence="5 13" id="KW-0547">Nucleotide-binding</keyword>
<feature type="binding site" evidence="12">
    <location>
        <begin position="536"/>
        <end position="539"/>
    </location>
    <ligand>
        <name>ATP</name>
        <dbReference type="ChEBI" id="CHEBI:30616"/>
    </ligand>
</feature>
<dbReference type="CDD" id="cd04317">
    <property type="entry name" value="EcAspRS_like_N"/>
    <property type="match status" value="1"/>
</dbReference>
<dbReference type="HAMAP" id="MF_00122">
    <property type="entry name" value="GatC"/>
    <property type="match status" value="1"/>
</dbReference>
<evidence type="ECO:0000256" key="7">
    <source>
        <dbReference type="ARBA" id="ARBA00022917"/>
    </source>
</evidence>
<comment type="similarity">
    <text evidence="1 12">Belongs to the class-II aminoacyl-tRNA synthetase family. Type 1 subfamily.</text>
</comment>
<dbReference type="InterPro" id="IPR047090">
    <property type="entry name" value="AspRS_core"/>
</dbReference>
<comment type="caution">
    <text evidence="15">The sequence shown here is derived from an EMBL/GenBank/DDBJ whole genome shotgun (WGS) entry which is preliminary data.</text>
</comment>
<dbReference type="PANTHER" id="PTHR22594:SF5">
    <property type="entry name" value="ASPARTATE--TRNA LIGASE, MITOCHONDRIAL"/>
    <property type="match status" value="1"/>
</dbReference>
<feature type="binding site" evidence="12">
    <location>
        <position position="231"/>
    </location>
    <ligand>
        <name>ATP</name>
        <dbReference type="ChEBI" id="CHEBI:30616"/>
    </ligand>
</feature>
<dbReference type="InterPro" id="IPR003837">
    <property type="entry name" value="GatC"/>
</dbReference>
<evidence type="ECO:0000256" key="5">
    <source>
        <dbReference type="ARBA" id="ARBA00022741"/>
    </source>
</evidence>
<dbReference type="InterPro" id="IPR029351">
    <property type="entry name" value="GAD_dom"/>
</dbReference>
<dbReference type="Gene3D" id="3.30.1360.30">
    <property type="entry name" value="GAD-like domain"/>
    <property type="match status" value="1"/>
</dbReference>
<dbReference type="InterPro" id="IPR004364">
    <property type="entry name" value="Aa-tRNA-synt_II"/>
</dbReference>
<dbReference type="Gene3D" id="1.10.20.60">
    <property type="entry name" value="Glu-tRNAGln amidotransferase C subunit, N-terminal domain"/>
    <property type="match status" value="1"/>
</dbReference>
<reference evidence="15" key="1">
    <citation type="submission" date="2020-08" db="EMBL/GenBank/DDBJ databases">
        <title>Genome public.</title>
        <authorList>
            <person name="Liu C."/>
            <person name="Sun Q."/>
        </authorList>
    </citation>
    <scope>NUCLEOTIDE SEQUENCE</scope>
    <source>
        <strain evidence="15">NSJ-44</strain>
    </source>
</reference>
<dbReference type="InterPro" id="IPR004115">
    <property type="entry name" value="GAD-like_sf"/>
</dbReference>
<name>A0A926HMV6_9FIRM</name>
<evidence type="ECO:0000256" key="3">
    <source>
        <dbReference type="ARBA" id="ARBA00011123"/>
    </source>
</evidence>
<comment type="catalytic activity">
    <reaction evidence="11 13">
        <text>L-glutamyl-tRNA(Gln) + L-glutamine + ATP + H2O = L-glutaminyl-tRNA(Gln) + L-glutamate + ADP + phosphate + H(+)</text>
        <dbReference type="Rhea" id="RHEA:17521"/>
        <dbReference type="Rhea" id="RHEA-COMP:9681"/>
        <dbReference type="Rhea" id="RHEA-COMP:9684"/>
        <dbReference type="ChEBI" id="CHEBI:15377"/>
        <dbReference type="ChEBI" id="CHEBI:15378"/>
        <dbReference type="ChEBI" id="CHEBI:29985"/>
        <dbReference type="ChEBI" id="CHEBI:30616"/>
        <dbReference type="ChEBI" id="CHEBI:43474"/>
        <dbReference type="ChEBI" id="CHEBI:58359"/>
        <dbReference type="ChEBI" id="CHEBI:78520"/>
        <dbReference type="ChEBI" id="CHEBI:78521"/>
        <dbReference type="ChEBI" id="CHEBI:456216"/>
    </reaction>
</comment>
<feature type="region of interest" description="Aspartate" evidence="12">
    <location>
        <begin position="200"/>
        <end position="203"/>
    </location>
</feature>
<evidence type="ECO:0000256" key="10">
    <source>
        <dbReference type="ARBA" id="ARBA00047380"/>
    </source>
</evidence>
<dbReference type="SUPFAM" id="SSF141000">
    <property type="entry name" value="Glu-tRNAGln amidotransferase C subunit"/>
    <property type="match status" value="1"/>
</dbReference>
<feature type="binding site" evidence="12">
    <location>
        <position position="450"/>
    </location>
    <ligand>
        <name>L-aspartate</name>
        <dbReference type="ChEBI" id="CHEBI:29991"/>
    </ligand>
</feature>
<dbReference type="HAMAP" id="MF_00044">
    <property type="entry name" value="Asp_tRNA_synth_type1"/>
    <property type="match status" value="1"/>
</dbReference>
<comment type="subunit">
    <text evidence="3 13">Heterotrimer of A, B and C subunits.</text>
</comment>
<dbReference type="GO" id="GO:0003676">
    <property type="term" value="F:nucleic acid binding"/>
    <property type="evidence" value="ECO:0007669"/>
    <property type="project" value="InterPro"/>
</dbReference>
<comment type="function">
    <text evidence="12">Catalyzes the attachment of L-aspartate to tRNA(Asp) in a two-step reaction: L-aspartate is first activated by ATP to form Asp-AMP and then transferred to the acceptor end of tRNA(Asp).</text>
</comment>
<gene>
    <name evidence="12 15" type="primary">aspS</name>
    <name evidence="13" type="synonym">gatC</name>
    <name evidence="15" type="ORF">H8699_10915</name>
</gene>
<dbReference type="GO" id="GO:0140096">
    <property type="term" value="F:catalytic activity, acting on a protein"/>
    <property type="evidence" value="ECO:0007669"/>
    <property type="project" value="UniProtKB-ARBA"/>
</dbReference>
<dbReference type="InterPro" id="IPR047089">
    <property type="entry name" value="Asp-tRNA-ligase_1_N"/>
</dbReference>
<protein>
    <recommendedName>
        <fullName evidence="12 13">Multifunctional fusion protein</fullName>
    </recommendedName>
    <domain>
        <recommendedName>
            <fullName evidence="12">Aspartate--tRNA ligase</fullName>
            <ecNumber evidence="12">6.1.1.12</ecNumber>
        </recommendedName>
        <alternativeName>
            <fullName evidence="12">Aspartyl-tRNA synthetase</fullName>
            <shortName evidence="12">AspRS</shortName>
        </alternativeName>
    </domain>
    <domain>
        <recommendedName>
            <fullName evidence="13">Aspartyl/glutamyl-tRNA(Asn/Gln) amidotransferase subunit C</fullName>
            <shortName evidence="13">Asp/Glu-ADT subunit C</shortName>
            <ecNumber evidence="13">6.3.5.-</ecNumber>
        </recommendedName>
    </domain>
</protein>
<feature type="binding site" evidence="12">
    <location>
        <position position="222"/>
    </location>
    <ligand>
        <name>L-aspartate</name>
        <dbReference type="ChEBI" id="CHEBI:29991"/>
    </ligand>
</feature>
<keyword evidence="6 13" id="KW-0067">ATP-binding</keyword>
<evidence type="ECO:0000256" key="4">
    <source>
        <dbReference type="ARBA" id="ARBA00022598"/>
    </source>
</evidence>
<dbReference type="InterPro" id="IPR004365">
    <property type="entry name" value="NA-bd_OB_tRNA"/>
</dbReference>
<dbReference type="InterPro" id="IPR004524">
    <property type="entry name" value="Asp-tRNA-ligase_1"/>
</dbReference>
<dbReference type="GO" id="GO:0004815">
    <property type="term" value="F:aspartate-tRNA ligase activity"/>
    <property type="evidence" value="ECO:0007669"/>
    <property type="project" value="UniProtKB-UniRule"/>
</dbReference>
<dbReference type="NCBIfam" id="TIGR00135">
    <property type="entry name" value="gatC"/>
    <property type="match status" value="1"/>
</dbReference>
<evidence type="ECO:0000256" key="11">
    <source>
        <dbReference type="ARBA" id="ARBA00047913"/>
    </source>
</evidence>
<dbReference type="GO" id="GO:0006450">
    <property type="term" value="P:regulation of translational fidelity"/>
    <property type="evidence" value="ECO:0007669"/>
    <property type="project" value="InterPro"/>
</dbReference>
<dbReference type="InterPro" id="IPR012340">
    <property type="entry name" value="NA-bd_OB-fold"/>
</dbReference>
<organism evidence="15 16">
    <name type="scientific">Luoshenia tenuis</name>
    <dbReference type="NCBI Taxonomy" id="2763654"/>
    <lineage>
        <taxon>Bacteria</taxon>
        <taxon>Bacillati</taxon>
        <taxon>Bacillota</taxon>
        <taxon>Clostridia</taxon>
        <taxon>Christensenellales</taxon>
        <taxon>Christensenellaceae</taxon>
        <taxon>Luoshenia</taxon>
    </lineage>
</organism>
<dbReference type="Pfam" id="PF02686">
    <property type="entry name" value="GatC"/>
    <property type="match status" value="1"/>
</dbReference>
<feature type="domain" description="Aminoacyl-transfer RNA synthetases class-II family profile" evidence="14">
    <location>
        <begin position="143"/>
        <end position="557"/>
    </location>
</feature>
<comment type="function">
    <text evidence="9 13">Allows the formation of correctly charged Asn-tRNA(Asn) or Gln-tRNA(Gln) through the transamidation of misacylated Asp-tRNA(Asn) or Glu-tRNA(Gln) in organisms which lack either or both of asparaginyl-tRNA or glutaminyl-tRNA synthetases. The reaction takes place in the presence of glutamine and ATP through an activated phospho-Asp-tRNA(Asn) or phospho-Glu-tRNA(Gln).</text>
</comment>
<comment type="catalytic activity">
    <reaction evidence="10 13">
        <text>L-aspartyl-tRNA(Asn) + L-glutamine + ATP + H2O = L-asparaginyl-tRNA(Asn) + L-glutamate + ADP + phosphate + 2 H(+)</text>
        <dbReference type="Rhea" id="RHEA:14513"/>
        <dbReference type="Rhea" id="RHEA-COMP:9674"/>
        <dbReference type="Rhea" id="RHEA-COMP:9677"/>
        <dbReference type="ChEBI" id="CHEBI:15377"/>
        <dbReference type="ChEBI" id="CHEBI:15378"/>
        <dbReference type="ChEBI" id="CHEBI:29985"/>
        <dbReference type="ChEBI" id="CHEBI:30616"/>
        <dbReference type="ChEBI" id="CHEBI:43474"/>
        <dbReference type="ChEBI" id="CHEBI:58359"/>
        <dbReference type="ChEBI" id="CHEBI:78515"/>
        <dbReference type="ChEBI" id="CHEBI:78516"/>
        <dbReference type="ChEBI" id="CHEBI:456216"/>
    </reaction>
</comment>
<keyword evidence="7 13" id="KW-0648">Protein biosynthesis</keyword>
<dbReference type="GO" id="GO:0050567">
    <property type="term" value="F:glutaminyl-tRNA synthase (glutamine-hydrolyzing) activity"/>
    <property type="evidence" value="ECO:0007669"/>
    <property type="project" value="UniProtKB-UniRule"/>
</dbReference>
<dbReference type="SUPFAM" id="SSF55681">
    <property type="entry name" value="Class II aaRS and biotin synthetases"/>
    <property type="match status" value="1"/>
</dbReference>
<dbReference type="Pfam" id="PF01336">
    <property type="entry name" value="tRNA_anti-codon"/>
    <property type="match status" value="1"/>
</dbReference>
<feature type="binding site" evidence="12">
    <location>
        <position position="484"/>
    </location>
    <ligand>
        <name>ATP</name>
        <dbReference type="ChEBI" id="CHEBI:30616"/>
    </ligand>
</feature>
<evidence type="ECO:0000256" key="13">
    <source>
        <dbReference type="HAMAP-Rule" id="MF_00122"/>
    </source>
</evidence>
<dbReference type="Pfam" id="PF00152">
    <property type="entry name" value="tRNA-synt_2"/>
    <property type="match status" value="1"/>
</dbReference>
<dbReference type="Gene3D" id="2.40.50.140">
    <property type="entry name" value="Nucleic acid-binding proteins"/>
    <property type="match status" value="1"/>
</dbReference>
<dbReference type="PANTHER" id="PTHR22594">
    <property type="entry name" value="ASPARTYL/LYSYL-TRNA SYNTHETASE"/>
    <property type="match status" value="1"/>
</dbReference>
<evidence type="ECO:0000256" key="9">
    <source>
        <dbReference type="ARBA" id="ARBA00024799"/>
    </source>
</evidence>
<dbReference type="GO" id="GO:0016740">
    <property type="term" value="F:transferase activity"/>
    <property type="evidence" value="ECO:0007669"/>
    <property type="project" value="UniProtKB-ARBA"/>
</dbReference>
<dbReference type="InterPro" id="IPR036113">
    <property type="entry name" value="Asp/Glu-ADT_sf_sub_c"/>
</dbReference>
<keyword evidence="16" id="KW-1185">Reference proteome</keyword>
<dbReference type="InterPro" id="IPR045864">
    <property type="entry name" value="aa-tRNA-synth_II/BPL/LPL"/>
</dbReference>
<feature type="binding site" evidence="12">
    <location>
        <position position="176"/>
    </location>
    <ligand>
        <name>L-aspartate</name>
        <dbReference type="ChEBI" id="CHEBI:29991"/>
    </ligand>
</feature>
<dbReference type="NCBIfam" id="TIGR00459">
    <property type="entry name" value="aspS_bact"/>
    <property type="match status" value="1"/>
</dbReference>
<dbReference type="RefSeq" id="WP_249285719.1">
    <property type="nucleotide sequence ID" value="NZ_JACRSO010000005.1"/>
</dbReference>
<dbReference type="AlphaFoldDB" id="A0A926HMV6"/>
<dbReference type="Pfam" id="PF02938">
    <property type="entry name" value="GAD"/>
    <property type="match status" value="1"/>
</dbReference>
<dbReference type="EMBL" id="JACRSO010000005">
    <property type="protein sequence ID" value="MBC8529939.1"/>
    <property type="molecule type" value="Genomic_DNA"/>
</dbReference>
<comment type="subunit">
    <text evidence="12">Homodimer.</text>
</comment>
<evidence type="ECO:0000259" key="14">
    <source>
        <dbReference type="PROSITE" id="PS50862"/>
    </source>
</evidence>
<dbReference type="GO" id="GO:0005524">
    <property type="term" value="F:ATP binding"/>
    <property type="evidence" value="ECO:0007669"/>
    <property type="project" value="UniProtKB-UniRule"/>
</dbReference>
<accession>A0A926HMV6</accession>
<dbReference type="Gene3D" id="3.30.930.10">
    <property type="entry name" value="Bira Bifunctional Protein, Domain 2"/>
    <property type="match status" value="1"/>
</dbReference>
<evidence type="ECO:0000313" key="15">
    <source>
        <dbReference type="EMBL" id="MBC8529939.1"/>
    </source>
</evidence>
<dbReference type="EC" id="6.3.5.-" evidence="13"/>
<dbReference type="SUPFAM" id="SSF55261">
    <property type="entry name" value="GAD domain-like"/>
    <property type="match status" value="1"/>
</dbReference>
<dbReference type="PRINTS" id="PR01042">
    <property type="entry name" value="TRNASYNTHASP"/>
</dbReference>
<evidence type="ECO:0000256" key="12">
    <source>
        <dbReference type="HAMAP-Rule" id="MF_00044"/>
    </source>
</evidence>
<dbReference type="GO" id="GO:0006422">
    <property type="term" value="P:aspartyl-tRNA aminoacylation"/>
    <property type="evidence" value="ECO:0007669"/>
    <property type="project" value="UniProtKB-UniRule"/>
</dbReference>
<dbReference type="GO" id="GO:0005737">
    <property type="term" value="C:cytoplasm"/>
    <property type="evidence" value="ECO:0007669"/>
    <property type="project" value="UniProtKB-SubCell"/>
</dbReference>
<sequence length="692" mass="77812">MKRTSYCGTLRQVQMGTRQTVMGWVQNKRDMGGVIFIDLKDREGTLQVVFNLQNLPAQEFALAEGLRLQSVIAACGPICKRDEETYNEKLQTGTIELRAEHVELLSQARPLPFSLEEGDKVREEKRLQYRYLDLRRPQMLQNLKMRHRVQKCAEQFLDEAGFISIETPMLTKSTPEGARDYLVPSRVHPGSFYALPQSPQIFKQLLMVAGVDRYYQVARCFRDEDLRADRQPEFTQVDMEMSFVDQEDILEHLEKLFRHIFECCMERPLARPFRRLTWQEAMDTYGSDKPDLRFDLPIVDLTDIAAGCGFSVFRRVCDRGGVVRAIRVPGGAAFTRSDIEDLTARALRYGAGGMAWILLREDGEINSILTKYFTKGEMQGILARTGAQNGDFILFCADQLSTVRRCLGGLRLDVAEKMGLRGEGEFQFAFVTDFPQFEYSAAEGRFIAMHHPFTMPYPEDIPYLTSDPGRVRAQAYDVVLNGIELGSGSIRIHREDIQKKMFAALGFTEEQIEQRFGFMVHAFQYGTPPHGGFAFGLDRLVMLLCGASSLREVIAFPKTKDAACPLTQAPGRVDAEQLETLGIALAGEEAPRQGGNAPKRPPLQVDKVAKLACLRFDEQEKAAIKKDLQDVIAFADSLAALDTAGVPPTAHVVPLQNVFREDVAGVQMDRDALLRNAPTRAEGYIAVPRVVE</sequence>
<dbReference type="SUPFAM" id="SSF50249">
    <property type="entry name" value="Nucleic acid-binding proteins"/>
    <property type="match status" value="1"/>
</dbReference>
<proteinExistence type="inferred from homology"/>
<evidence type="ECO:0000256" key="1">
    <source>
        <dbReference type="ARBA" id="ARBA00006303"/>
    </source>
</evidence>
<dbReference type="PROSITE" id="PS50862">
    <property type="entry name" value="AA_TRNA_LIGASE_II"/>
    <property type="match status" value="1"/>
</dbReference>
<dbReference type="CDD" id="cd00777">
    <property type="entry name" value="AspRS_core"/>
    <property type="match status" value="1"/>
</dbReference>
<evidence type="ECO:0000256" key="6">
    <source>
        <dbReference type="ARBA" id="ARBA00022840"/>
    </source>
</evidence>
<dbReference type="InterPro" id="IPR006195">
    <property type="entry name" value="aa-tRNA-synth_II"/>
</dbReference>